<keyword evidence="2" id="KW-1185">Reference proteome</keyword>
<proteinExistence type="predicted"/>
<accession>A0A5B8FJ78</accession>
<dbReference type="EMBL" id="CP040819">
    <property type="protein sequence ID" value="QDL94137.1"/>
    <property type="molecule type" value="Genomic_DNA"/>
</dbReference>
<organism evidence="1 2">
    <name type="scientific">Paroceanicella profunda</name>
    <dbReference type="NCBI Taxonomy" id="2579971"/>
    <lineage>
        <taxon>Bacteria</taxon>
        <taxon>Pseudomonadati</taxon>
        <taxon>Pseudomonadota</taxon>
        <taxon>Alphaproteobacteria</taxon>
        <taxon>Rhodobacterales</taxon>
        <taxon>Paracoccaceae</taxon>
        <taxon>Paroceanicella</taxon>
    </lineage>
</organism>
<reference evidence="1 2" key="1">
    <citation type="submission" date="2019-06" db="EMBL/GenBank/DDBJ databases">
        <title>Genome sequence of Rhodobacteraceae bacterium D4M1.</title>
        <authorList>
            <person name="Cao J."/>
        </authorList>
    </citation>
    <scope>NUCLEOTIDE SEQUENCE [LARGE SCALE GENOMIC DNA]</scope>
    <source>
        <strain evidence="1 2">D4M1</strain>
        <plasmid evidence="2">pd4m1a</plasmid>
    </source>
</reference>
<geneLocation type="plasmid" evidence="2">
    <name>pd4m1a</name>
</geneLocation>
<protein>
    <submittedName>
        <fullName evidence="1">Uncharacterized protein</fullName>
    </submittedName>
</protein>
<dbReference type="Proteomes" id="UP000305888">
    <property type="component" value="Plasmid pD4M1A"/>
</dbReference>
<name>A0A5B8FJ78_9RHOB</name>
<dbReference type="KEGG" id="ppru:FDP22_19970"/>
<dbReference type="RefSeq" id="WP_138577961.1">
    <property type="nucleotide sequence ID" value="NZ_CP040819.1"/>
</dbReference>
<sequence length="167" mass="18933">MKELFIKPKVSDEFLLLQGQFITTWAHLEFALWEILLTTKSPYLETPAEMHDAYLPSAVTAELHKQLDRAIATNQLGDASDVQSILDDMKTQKLSRDMAVHGAWRQVSADTVRCEYHKNFGTKAEPDWSSYSIPIDREEIEAALTSADELLRRAATALRRRLPMEGG</sequence>
<dbReference type="AlphaFoldDB" id="A0A5B8FJ78"/>
<gene>
    <name evidence="1" type="ORF">FDP22_19970</name>
</gene>
<evidence type="ECO:0000313" key="1">
    <source>
        <dbReference type="EMBL" id="QDL94137.1"/>
    </source>
</evidence>
<dbReference type="OrthoDB" id="7857778at2"/>
<keyword evidence="1" id="KW-0614">Plasmid</keyword>
<evidence type="ECO:0000313" key="2">
    <source>
        <dbReference type="Proteomes" id="UP000305888"/>
    </source>
</evidence>